<dbReference type="RefSeq" id="WP_002401997.1">
    <property type="nucleotide sequence ID" value="NZ_GL454418.1"/>
</dbReference>
<proteinExistence type="predicted"/>
<dbReference type="AlphaFoldDB" id="A0A125W9B2"/>
<dbReference type="HOGENOM" id="CLU_070526_0_0_9"/>
<evidence type="ECO:0000313" key="3">
    <source>
        <dbReference type="Proteomes" id="UP000004846"/>
    </source>
</evidence>
<protein>
    <recommendedName>
        <fullName evidence="4">DUF1351 domain-containing protein</fullName>
    </recommendedName>
</protein>
<evidence type="ECO:0008006" key="4">
    <source>
        <dbReference type="Google" id="ProtNLM"/>
    </source>
</evidence>
<dbReference type="Proteomes" id="UP000004846">
    <property type="component" value="Unassembled WGS sequence"/>
</dbReference>
<evidence type="ECO:0000313" key="2">
    <source>
        <dbReference type="EMBL" id="EFM83910.1"/>
    </source>
</evidence>
<dbReference type="EMBL" id="AEBR01000012">
    <property type="protein sequence ID" value="EFM83910.1"/>
    <property type="molecule type" value="Genomic_DNA"/>
</dbReference>
<evidence type="ECO:0000256" key="1">
    <source>
        <dbReference type="SAM" id="Coils"/>
    </source>
</evidence>
<gene>
    <name evidence="2" type="ORF">HMPREF9498_00490</name>
</gene>
<accession>A0A125W9B2</accession>
<organism evidence="2 3">
    <name type="scientific">Enterococcus faecalis TX4248</name>
    <dbReference type="NCBI Taxonomy" id="749495"/>
    <lineage>
        <taxon>Bacteria</taxon>
        <taxon>Bacillati</taxon>
        <taxon>Bacillota</taxon>
        <taxon>Bacilli</taxon>
        <taxon>Lactobacillales</taxon>
        <taxon>Enterococcaceae</taxon>
        <taxon>Enterococcus</taxon>
    </lineage>
</organism>
<dbReference type="InterPro" id="IPR009785">
    <property type="entry name" value="Prophage_Lj928_Orf309"/>
</dbReference>
<dbReference type="Pfam" id="PF07083">
    <property type="entry name" value="DUF1351"/>
    <property type="match status" value="1"/>
</dbReference>
<keyword evidence="1" id="KW-0175">Coiled coil</keyword>
<comment type="caution">
    <text evidence="2">The sequence shown here is derived from an EMBL/GenBank/DDBJ whole genome shotgun (WGS) entry which is preliminary data.</text>
</comment>
<name>A0A125W9B2_ENTFL</name>
<feature type="coiled-coil region" evidence="1">
    <location>
        <begin position="210"/>
        <end position="251"/>
    </location>
</feature>
<reference evidence="3" key="1">
    <citation type="submission" date="2010-07" db="EMBL/GenBank/DDBJ databases">
        <authorList>
            <person name="Weinstock G."/>
            <person name="Sodergren E."/>
            <person name="Clifton S."/>
            <person name="Fulton L."/>
            <person name="Fulton B."/>
            <person name="Courtney L."/>
            <person name="Fronick C."/>
            <person name="Harrison M."/>
            <person name="Strong C."/>
            <person name="Farmer C."/>
            <person name="Delahaunty K."/>
            <person name="Markovic C."/>
            <person name="Hall O."/>
            <person name="Minx P."/>
            <person name="Tomlinson C."/>
            <person name="Mitreva M."/>
            <person name="Hou S."/>
            <person name="Chen J."/>
            <person name="Wollam A."/>
            <person name="Pepin K.H."/>
            <person name="Johnson M."/>
            <person name="Bhonagiri V."/>
            <person name="Zhang X."/>
            <person name="Suruliraj S."/>
            <person name="Warren W."/>
            <person name="Chinwalla A."/>
            <person name="Mardis E.R."/>
            <person name="Wilson R.K."/>
        </authorList>
    </citation>
    <scope>NUCLEOTIDE SEQUENCE [LARGE SCALE GENOMIC DNA]</scope>
    <source>
        <strain evidence="3">TX4248</strain>
    </source>
</reference>
<sequence>MTNELTTNVQFKVDFKASEITIQNESQLKEMVDKAVNHYSSMIFTDANIPEAKQAKADLNKVATLLDNERKAIKNEYNKPLKSFEDKIKTYVGQIKLVSDGINESIQLYEETERSKRLEKIKDTIKEMSENYSVEVEEVGIRNNWLNKSSFTAKGEINKKTLEEIAADMTMIFKEKERVIGEKAIIENYVKALGLEPYSWLSQIDNGKTAAELMIEIDAALAKKKAAEQRAIEQQKAHEEYEAAMRELNETVVEDKVIDKNTGEIVSELSPKAEVKDTNKNTVTLRLSGSHSQLTALNEFIVDSGIMVEVIE</sequence>